<dbReference type="Pfam" id="PF00106">
    <property type="entry name" value="adh_short"/>
    <property type="match status" value="1"/>
</dbReference>
<dbReference type="NCBIfam" id="NF004826">
    <property type="entry name" value="PRK06182.1"/>
    <property type="match status" value="1"/>
</dbReference>
<dbReference type="PANTHER" id="PTHR44169">
    <property type="entry name" value="NADPH-DEPENDENT 1-ACYLDIHYDROXYACETONE PHOSPHATE REDUCTASE"/>
    <property type="match status" value="1"/>
</dbReference>
<organism evidence="4 5">
    <name type="scientific">Paenibacillus monticola</name>
    <dbReference type="NCBI Taxonomy" id="2666075"/>
    <lineage>
        <taxon>Bacteria</taxon>
        <taxon>Bacillati</taxon>
        <taxon>Bacillota</taxon>
        <taxon>Bacilli</taxon>
        <taxon>Bacillales</taxon>
        <taxon>Paenibacillaceae</taxon>
        <taxon>Paenibacillus</taxon>
    </lineage>
</organism>
<dbReference type="InterPro" id="IPR002347">
    <property type="entry name" value="SDR_fam"/>
</dbReference>
<dbReference type="CDD" id="cd05374">
    <property type="entry name" value="17beta-HSD-like_SDR_c"/>
    <property type="match status" value="1"/>
</dbReference>
<dbReference type="EMBL" id="WJXB01000007">
    <property type="protein sequence ID" value="MRN54947.1"/>
    <property type="molecule type" value="Genomic_DNA"/>
</dbReference>
<reference evidence="4 5" key="1">
    <citation type="submission" date="2019-11" db="EMBL/GenBank/DDBJ databases">
        <title>Paenibacillus monticola sp. nov., a novel PGPR strain isolated from mountain sample in China.</title>
        <authorList>
            <person name="Zhao Q."/>
            <person name="Li H.-P."/>
            <person name="Zhang J.-L."/>
        </authorList>
    </citation>
    <scope>NUCLEOTIDE SEQUENCE [LARGE SCALE GENOMIC DNA]</scope>
    <source>
        <strain evidence="4 5">LC-T2</strain>
    </source>
</reference>
<evidence type="ECO:0000256" key="1">
    <source>
        <dbReference type="ARBA" id="ARBA00006484"/>
    </source>
</evidence>
<dbReference type="PRINTS" id="PR00081">
    <property type="entry name" value="GDHRDH"/>
</dbReference>
<protein>
    <submittedName>
        <fullName evidence="4">SDR family NAD(P)-dependent oxidoreductase</fullName>
    </submittedName>
</protein>
<dbReference type="Gene3D" id="3.40.50.720">
    <property type="entry name" value="NAD(P)-binding Rossmann-like Domain"/>
    <property type="match status" value="1"/>
</dbReference>
<dbReference type="Proteomes" id="UP000463051">
    <property type="component" value="Unassembled WGS sequence"/>
</dbReference>
<dbReference type="RefSeq" id="WP_338115934.1">
    <property type="nucleotide sequence ID" value="NZ_WJXB01000007.1"/>
</dbReference>
<dbReference type="InterPro" id="IPR036291">
    <property type="entry name" value="NAD(P)-bd_dom_sf"/>
</dbReference>
<dbReference type="AlphaFoldDB" id="A0A7X2H7H7"/>
<comment type="similarity">
    <text evidence="1 3">Belongs to the short-chain dehydrogenases/reductases (SDR) family.</text>
</comment>
<keyword evidence="5" id="KW-1185">Reference proteome</keyword>
<dbReference type="GO" id="GO:0016491">
    <property type="term" value="F:oxidoreductase activity"/>
    <property type="evidence" value="ECO:0007669"/>
    <property type="project" value="UniProtKB-KW"/>
</dbReference>
<dbReference type="SUPFAM" id="SSF51735">
    <property type="entry name" value="NAD(P)-binding Rossmann-fold domains"/>
    <property type="match status" value="1"/>
</dbReference>
<gene>
    <name evidence="4" type="ORF">GJB61_18365</name>
</gene>
<sequence length="274" mass="30174">MNKKVAIVTGASSGIGKATAIHLNKVGYTVFAGSRRIEQMRDLEEIGIQILKLDVTDEKSNQDFVDFVRSTSSSIDVIVNSAGYGSLGAIEDVPLQEARNQFDVNVFGAMNLTQLILPIMRKQKSGKIINVSSVGGQIYSPLGGWYYASKHALETLSDTLRNELKPFGIDVIIIEPGGTDTGWQKVANETMKKSTPNNSAYRKLVEGFAAISSDNYATSPDKIASLILKSIKVKKPKTRYQPSFQETMIILAARKLPYKLFDRVIEGQMKSMMK</sequence>
<evidence type="ECO:0000256" key="3">
    <source>
        <dbReference type="RuleBase" id="RU000363"/>
    </source>
</evidence>
<accession>A0A7X2H7H7</accession>
<evidence type="ECO:0000256" key="2">
    <source>
        <dbReference type="ARBA" id="ARBA00023002"/>
    </source>
</evidence>
<comment type="caution">
    <text evidence="4">The sequence shown here is derived from an EMBL/GenBank/DDBJ whole genome shotgun (WGS) entry which is preliminary data.</text>
</comment>
<proteinExistence type="inferred from homology"/>
<dbReference type="PRINTS" id="PR00080">
    <property type="entry name" value="SDRFAMILY"/>
</dbReference>
<name>A0A7X2H7H7_9BACL</name>
<dbReference type="PANTHER" id="PTHR44169:SF6">
    <property type="entry name" value="NADPH-DEPENDENT 1-ACYLDIHYDROXYACETONE PHOSPHATE REDUCTASE"/>
    <property type="match status" value="1"/>
</dbReference>
<evidence type="ECO:0000313" key="5">
    <source>
        <dbReference type="Proteomes" id="UP000463051"/>
    </source>
</evidence>
<evidence type="ECO:0000313" key="4">
    <source>
        <dbReference type="EMBL" id="MRN54947.1"/>
    </source>
</evidence>
<keyword evidence="2" id="KW-0560">Oxidoreductase</keyword>